<dbReference type="Proteomes" id="UP001163223">
    <property type="component" value="Chromosome"/>
</dbReference>
<name>A0ACD4NIW0_9HYPH</name>
<dbReference type="EMBL" id="CP113520">
    <property type="protein sequence ID" value="WAJ26723.1"/>
    <property type="molecule type" value="Genomic_DNA"/>
</dbReference>
<evidence type="ECO:0000313" key="1">
    <source>
        <dbReference type="EMBL" id="WAJ26723.1"/>
    </source>
</evidence>
<evidence type="ECO:0000313" key="2">
    <source>
        <dbReference type="Proteomes" id="UP001163223"/>
    </source>
</evidence>
<organism evidence="1 2">
    <name type="scientific">Antarcticirhabdus aurantiaca</name>
    <dbReference type="NCBI Taxonomy" id="2606717"/>
    <lineage>
        <taxon>Bacteria</taxon>
        <taxon>Pseudomonadati</taxon>
        <taxon>Pseudomonadota</taxon>
        <taxon>Alphaproteobacteria</taxon>
        <taxon>Hyphomicrobiales</taxon>
        <taxon>Aurantimonadaceae</taxon>
        <taxon>Antarcticirhabdus</taxon>
    </lineage>
</organism>
<reference evidence="1" key="1">
    <citation type="submission" date="2022-11" db="EMBL/GenBank/DDBJ databases">
        <title>beta-Carotene-producing bacterium, Jeongeuplla avenae sp. nov., alleviates the salt stress of Arabidopsis seedlings.</title>
        <authorList>
            <person name="Jiang L."/>
            <person name="Lee J."/>
        </authorList>
    </citation>
    <scope>NUCLEOTIDE SEQUENCE</scope>
    <source>
        <strain evidence="1">DY_R2A_6</strain>
    </source>
</reference>
<proteinExistence type="predicted"/>
<sequence length="232" mass="23951">MRLTGSVGALLARDPVVTLGIAAFGLFTAMVATNAITAQPGRHPQPMFSTRTTISGDAAAVQADPMIRTVQEGLIKTGHYRAAVDGRTGPATVDAIKAFQKEWGLEPTGRATPALVVAIDNAAAVAVTGSVEARAASLEDRMGAVPMPEPARAAAPTQTRASVPADLPEKELVRRIQAGLANAQVAELTADGIAGPATRRAIEAFQALEGMDVTGKPDRSVLQRLVDIGATN</sequence>
<protein>
    <submittedName>
        <fullName evidence="1">Peptidoglycan-binding domain-containing protein</fullName>
    </submittedName>
</protein>
<gene>
    <name evidence="1" type="ORF">OXU80_17875</name>
</gene>
<keyword evidence="2" id="KW-1185">Reference proteome</keyword>
<accession>A0ACD4NIW0</accession>